<keyword evidence="1" id="KW-0812">Transmembrane</keyword>
<accession>A0A6J6EZZ9</accession>
<dbReference type="CDD" id="cd06662">
    <property type="entry name" value="SURF1"/>
    <property type="match status" value="1"/>
</dbReference>
<evidence type="ECO:0000313" key="2">
    <source>
        <dbReference type="EMBL" id="CAB4580889.1"/>
    </source>
</evidence>
<dbReference type="InterPro" id="IPR002994">
    <property type="entry name" value="Surf1/Shy1"/>
</dbReference>
<name>A0A6J6EZZ9_9ZZZZ</name>
<dbReference type="AlphaFoldDB" id="A0A6J6EZZ9"/>
<evidence type="ECO:0000256" key="1">
    <source>
        <dbReference type="SAM" id="Phobius"/>
    </source>
</evidence>
<organism evidence="2">
    <name type="scientific">freshwater metagenome</name>
    <dbReference type="NCBI Taxonomy" id="449393"/>
    <lineage>
        <taxon>unclassified sequences</taxon>
        <taxon>metagenomes</taxon>
        <taxon>ecological metagenomes</taxon>
    </lineage>
</organism>
<sequence>MNRQRIIGLWIISILVFIGSIFASNWQYERHLQRSSFSDFVNQRLSGSAIDLTEQSSPLSNWQRVQIVGKLGSDGPLIRSRPLDGRNGFWVTSTITTAQNISYPVLLGWIPATSEATAVVSPPKIPVTQVKIEGILRDLEPRQSASDLPAGQFLSMDNETLNTNQSFFIHSLALSPDLKLPELRPVPIPNISQGPHFFYAIQWLVFGFIAIFGTVWLIRSESKSNVKTKSS</sequence>
<keyword evidence="1" id="KW-1133">Transmembrane helix</keyword>
<reference evidence="2" key="1">
    <citation type="submission" date="2020-05" db="EMBL/GenBank/DDBJ databases">
        <authorList>
            <person name="Chiriac C."/>
            <person name="Salcher M."/>
            <person name="Ghai R."/>
            <person name="Kavagutti S V."/>
        </authorList>
    </citation>
    <scope>NUCLEOTIDE SEQUENCE</scope>
</reference>
<dbReference type="GO" id="GO:0016020">
    <property type="term" value="C:membrane"/>
    <property type="evidence" value="ECO:0007669"/>
    <property type="project" value="InterPro"/>
</dbReference>
<keyword evidence="1" id="KW-0472">Membrane</keyword>
<dbReference type="EMBL" id="CAEZTT010000111">
    <property type="protein sequence ID" value="CAB4580889.1"/>
    <property type="molecule type" value="Genomic_DNA"/>
</dbReference>
<feature type="transmembrane region" description="Helical" evidence="1">
    <location>
        <begin position="197"/>
        <end position="218"/>
    </location>
</feature>
<gene>
    <name evidence="2" type="ORF">UFOPK1726_00913</name>
</gene>
<protein>
    <submittedName>
        <fullName evidence="2">Unannotated protein</fullName>
    </submittedName>
</protein>
<proteinExistence type="predicted"/>
<dbReference type="PROSITE" id="PS50895">
    <property type="entry name" value="SURF1"/>
    <property type="match status" value="1"/>
</dbReference>
<dbReference type="Pfam" id="PF02104">
    <property type="entry name" value="SURF1"/>
    <property type="match status" value="1"/>
</dbReference>